<name>A0A426YD57_ENSVE</name>
<keyword evidence="1" id="KW-0472">Membrane</keyword>
<feature type="transmembrane region" description="Helical" evidence="1">
    <location>
        <begin position="39"/>
        <end position="58"/>
    </location>
</feature>
<dbReference type="InterPro" id="IPR006140">
    <property type="entry name" value="D-isomer_DH_NAD-bd"/>
</dbReference>
<dbReference type="InterPro" id="IPR036291">
    <property type="entry name" value="NAD(P)-bd_dom_sf"/>
</dbReference>
<dbReference type="Gene3D" id="3.40.50.720">
    <property type="entry name" value="NAD(P)-binding Rossmann-like Domain"/>
    <property type="match status" value="1"/>
</dbReference>
<dbReference type="PANTHER" id="PTHR42938">
    <property type="entry name" value="FORMATE DEHYDROGENASE 1"/>
    <property type="match status" value="1"/>
</dbReference>
<sequence length="193" mass="21299">IRSDLIPVVVKIQAYRPANSKEMDNAVKQKHLGVPVGEILLGKTVFILGFGAIGVDLAKRLRPFGVKILATKRSWTSMSLPPNGMCDVCLSSVRISIVLVLRLFLSVLYPASGAPNDEIDHLVDKKGGPENLYEFAGEADIVVTCLALNAATVGLISFVFPIIFLSWFFTYQKIMEISGWYRGWKIPLFNEKG</sequence>
<dbReference type="Proteomes" id="UP000287651">
    <property type="component" value="Unassembled WGS sequence"/>
</dbReference>
<organism evidence="3 4">
    <name type="scientific">Ensete ventricosum</name>
    <name type="common">Abyssinian banana</name>
    <name type="synonym">Musa ensete</name>
    <dbReference type="NCBI Taxonomy" id="4639"/>
    <lineage>
        <taxon>Eukaryota</taxon>
        <taxon>Viridiplantae</taxon>
        <taxon>Streptophyta</taxon>
        <taxon>Embryophyta</taxon>
        <taxon>Tracheophyta</taxon>
        <taxon>Spermatophyta</taxon>
        <taxon>Magnoliopsida</taxon>
        <taxon>Liliopsida</taxon>
        <taxon>Zingiberales</taxon>
        <taxon>Musaceae</taxon>
        <taxon>Ensete</taxon>
    </lineage>
</organism>
<reference evidence="3 4" key="1">
    <citation type="journal article" date="2014" name="Agronomy (Basel)">
        <title>A Draft Genome Sequence for Ensete ventricosum, the Drought-Tolerant Tree Against Hunger.</title>
        <authorList>
            <person name="Harrison J."/>
            <person name="Moore K.A."/>
            <person name="Paszkiewicz K."/>
            <person name="Jones T."/>
            <person name="Grant M."/>
            <person name="Ambacheew D."/>
            <person name="Muzemil S."/>
            <person name="Studholme D.J."/>
        </authorList>
    </citation>
    <scope>NUCLEOTIDE SEQUENCE [LARGE SCALE GENOMIC DNA]</scope>
</reference>
<keyword evidence="1" id="KW-1133">Transmembrane helix</keyword>
<dbReference type="Pfam" id="PF02826">
    <property type="entry name" value="2-Hacid_dh_C"/>
    <property type="match status" value="1"/>
</dbReference>
<dbReference type="PANTHER" id="PTHR42938:SF25">
    <property type="entry name" value="D-ISOMER SPECIFIC 2-HYDROXYACID DEHYDROGENASE FAMILY PROTEIN"/>
    <property type="match status" value="1"/>
</dbReference>
<feature type="non-terminal residue" evidence="3">
    <location>
        <position position="1"/>
    </location>
</feature>
<accession>A0A426YD57</accession>
<dbReference type="SUPFAM" id="SSF51735">
    <property type="entry name" value="NAD(P)-binding Rossmann-fold domains"/>
    <property type="match status" value="1"/>
</dbReference>
<evidence type="ECO:0000259" key="2">
    <source>
        <dbReference type="Pfam" id="PF02826"/>
    </source>
</evidence>
<proteinExistence type="predicted"/>
<protein>
    <recommendedName>
        <fullName evidence="2">D-isomer specific 2-hydroxyacid dehydrogenase NAD-binding domain-containing protein</fullName>
    </recommendedName>
</protein>
<keyword evidence="1" id="KW-0812">Transmembrane</keyword>
<dbReference type="AlphaFoldDB" id="A0A426YD57"/>
<evidence type="ECO:0000256" key="1">
    <source>
        <dbReference type="SAM" id="Phobius"/>
    </source>
</evidence>
<comment type="caution">
    <text evidence="3">The sequence shown here is derived from an EMBL/GenBank/DDBJ whole genome shotgun (WGS) entry which is preliminary data.</text>
</comment>
<dbReference type="GO" id="GO:0051287">
    <property type="term" value="F:NAD binding"/>
    <property type="evidence" value="ECO:0007669"/>
    <property type="project" value="InterPro"/>
</dbReference>
<feature type="domain" description="D-isomer specific 2-hydroxyacid dehydrogenase NAD-binding" evidence="2">
    <location>
        <begin position="21"/>
        <end position="76"/>
    </location>
</feature>
<evidence type="ECO:0000313" key="4">
    <source>
        <dbReference type="Proteomes" id="UP000287651"/>
    </source>
</evidence>
<dbReference type="GO" id="GO:0004617">
    <property type="term" value="F:phosphoglycerate dehydrogenase activity"/>
    <property type="evidence" value="ECO:0007669"/>
    <property type="project" value="TreeGrafter"/>
</dbReference>
<dbReference type="EMBL" id="AMZH03013235">
    <property type="protein sequence ID" value="RRT49620.1"/>
    <property type="molecule type" value="Genomic_DNA"/>
</dbReference>
<evidence type="ECO:0000313" key="3">
    <source>
        <dbReference type="EMBL" id="RRT49620.1"/>
    </source>
</evidence>
<feature type="transmembrane region" description="Helical" evidence="1">
    <location>
        <begin position="141"/>
        <end position="169"/>
    </location>
</feature>
<gene>
    <name evidence="3" type="ORF">B296_00052279</name>
</gene>